<dbReference type="PANTHER" id="PTHR10199">
    <property type="entry name" value="THROMBOSPONDIN"/>
    <property type="match status" value="1"/>
</dbReference>
<dbReference type="Gene3D" id="1.20.5.10">
    <property type="match status" value="1"/>
</dbReference>
<dbReference type="CDD" id="cd00054">
    <property type="entry name" value="EGF_CA"/>
    <property type="match status" value="1"/>
</dbReference>
<feature type="compositionally biased region" description="Polar residues" evidence="9">
    <location>
        <begin position="691"/>
        <end position="703"/>
    </location>
</feature>
<proteinExistence type="inferred from homology"/>
<evidence type="ECO:0000256" key="4">
    <source>
        <dbReference type="ARBA" id="ARBA00022737"/>
    </source>
</evidence>
<keyword evidence="4" id="KW-0677">Repeat</keyword>
<feature type="region of interest" description="Disordered" evidence="9">
    <location>
        <begin position="691"/>
        <end position="740"/>
    </location>
</feature>
<keyword evidence="2 7" id="KW-0245">EGF-like domain</keyword>
<dbReference type="PANTHER" id="PTHR10199:SF89">
    <property type="entry name" value="THROMBOSPONDIN-3"/>
    <property type="match status" value="1"/>
</dbReference>
<evidence type="ECO:0000313" key="13">
    <source>
        <dbReference type="Proteomes" id="UP000677803"/>
    </source>
</evidence>
<dbReference type="InterPro" id="IPR000742">
    <property type="entry name" value="EGF"/>
</dbReference>
<comment type="caution">
    <text evidence="12">The sequence shown here is derived from an EMBL/GenBank/DDBJ whole genome shotgun (WGS) entry which is preliminary data.</text>
</comment>
<feature type="compositionally biased region" description="Basic and acidic residues" evidence="9">
    <location>
        <begin position="542"/>
        <end position="554"/>
    </location>
</feature>
<dbReference type="Proteomes" id="UP000677803">
    <property type="component" value="Unassembled WGS sequence"/>
</dbReference>
<dbReference type="Gene3D" id="2.10.25.10">
    <property type="entry name" value="Laminin"/>
    <property type="match status" value="3"/>
</dbReference>
<evidence type="ECO:0000259" key="11">
    <source>
        <dbReference type="PROSITE" id="PS50026"/>
    </source>
</evidence>
<evidence type="ECO:0000256" key="1">
    <source>
        <dbReference type="ARBA" id="ARBA00009456"/>
    </source>
</evidence>
<dbReference type="OrthoDB" id="14563at2759"/>
<feature type="region of interest" description="Disordered" evidence="9">
    <location>
        <begin position="473"/>
        <end position="605"/>
    </location>
</feature>
<dbReference type="InterPro" id="IPR046970">
    <property type="entry name" value="TSP/COMP_CC_sf"/>
</dbReference>
<evidence type="ECO:0000256" key="2">
    <source>
        <dbReference type="ARBA" id="ARBA00022536"/>
    </source>
</evidence>
<dbReference type="InterPro" id="IPR001881">
    <property type="entry name" value="EGF-like_Ca-bd_dom"/>
</dbReference>
<dbReference type="InterPro" id="IPR017897">
    <property type="entry name" value="Thrombospondin_3_rpt"/>
</dbReference>
<dbReference type="PROSITE" id="PS50026">
    <property type="entry name" value="EGF_3"/>
    <property type="match status" value="2"/>
</dbReference>
<evidence type="ECO:0000256" key="5">
    <source>
        <dbReference type="ARBA" id="ARBA00022837"/>
    </source>
</evidence>
<dbReference type="SUPFAM" id="SSF57196">
    <property type="entry name" value="EGF/Laminin"/>
    <property type="match status" value="2"/>
</dbReference>
<keyword evidence="13" id="KW-1185">Reference proteome</keyword>
<evidence type="ECO:0000256" key="6">
    <source>
        <dbReference type="ARBA" id="ARBA00023157"/>
    </source>
</evidence>
<evidence type="ECO:0000313" key="12">
    <source>
        <dbReference type="EMBL" id="CAG5988040.1"/>
    </source>
</evidence>
<dbReference type="FunFam" id="1.20.5.10:FF:000001">
    <property type="entry name" value="thrombospondin-3 isoform X2"/>
    <property type="match status" value="1"/>
</dbReference>
<feature type="signal peptide" evidence="10">
    <location>
        <begin position="1"/>
        <end position="20"/>
    </location>
</feature>
<dbReference type="AlphaFoldDB" id="A0A8S4BSL8"/>
<dbReference type="PROSITE" id="PS01186">
    <property type="entry name" value="EGF_2"/>
    <property type="match status" value="1"/>
</dbReference>
<evidence type="ECO:0000256" key="8">
    <source>
        <dbReference type="PROSITE-ProRule" id="PRU00634"/>
    </source>
</evidence>
<dbReference type="InterPro" id="IPR018097">
    <property type="entry name" value="EGF_Ca-bd_CS"/>
</dbReference>
<accession>A0A8S4BSL8</accession>
<dbReference type="Pfam" id="PF02412">
    <property type="entry name" value="TSP_3"/>
    <property type="match status" value="8"/>
</dbReference>
<dbReference type="SUPFAM" id="SSF58006">
    <property type="entry name" value="Assembly domain of cartilage oligomeric matrix protein"/>
    <property type="match status" value="1"/>
</dbReference>
<name>A0A8S4BSL8_9TELE</name>
<sequence length="762" mass="81979">MVLLSLSLSCLSVLVRYVKADGKLHTVNLQAAALADGRRHALLLRLGGLRRGALLLELYADCRLADASQGLPPLVALPRDPDLHTKALIGQLIIFNQILGELRQDIREQVKEMALIRNTILECQVCGFHEPRSRCSPNPCHQGVACSESPQFPGFTCGSCPPGTSGNGSHCSDINECELQPCYTPEACVNTPGGFSCQPCPPGLWGAPLAGAGLDYAKAYKQGSYKCGGCKPGFLGNQTAGCLPRKSCAALNFDPCDSNAHCFMERNGEVSCRCNVGWAGNGNTCGPDTDMDGYPDRPLPCMDNHKHCKQGSYKCGGCRPGFLGNQTAGCLPRKSCAALTFDPCDSNAHCFMERNGEVSCRVGVLERLTGRTRSEGSTGPVLRVLLCSDWPSCNVGWAGNGNTCGPDTDMDGYPDRPLPCMDNHKHCKQCDEDADGDGIKNVEDNCRLVPNRDQQNSDSDSFGDACDNCPTVPNSGQKDTDSNGQGDACDQDIDGDGIPNVLDNCPQVPNPMQTDRDRDGVGDACDSCPELSNPMQISIRTPYRDGDGLQDSRDNCPALPNSSQLDSDNDGRGDACDPDDDNDGLPDNQDNCRLIPNPNQRDSNEGAVWTPFWRRLHTILVPSGRRLDTILAPFGHHFGAFWAPFGHHFGAVCLRFVILPQDNCRLVPNKDQQNSDSDSFGDACDNCPTVPNSGQKDTDSNGQGDACDQDIDGDGIPNVLDNCPQVPNPMQTDRDRDGVGDACDSCPELSNPMQITITTPCR</sequence>
<dbReference type="InterPro" id="IPR028974">
    <property type="entry name" value="TSP_type-3_rpt"/>
</dbReference>
<feature type="disulfide bond" evidence="7">
    <location>
        <begin position="140"/>
        <end position="157"/>
    </location>
</feature>
<dbReference type="SMART" id="SM00181">
    <property type="entry name" value="EGF"/>
    <property type="match status" value="4"/>
</dbReference>
<feature type="repeat" description="TSP type-3" evidence="8">
    <location>
        <begin position="565"/>
        <end position="600"/>
    </location>
</feature>
<dbReference type="InterPro" id="IPR003367">
    <property type="entry name" value="Thrombospondin_3-like_rpt"/>
</dbReference>
<gene>
    <name evidence="12" type="ORF">MMEN_LOCUS17079</name>
</gene>
<dbReference type="Pfam" id="PF11598">
    <property type="entry name" value="COMP"/>
    <property type="match status" value="1"/>
</dbReference>
<feature type="repeat" description="TSP type-3" evidence="8">
    <location>
        <begin position="696"/>
        <end position="731"/>
    </location>
</feature>
<dbReference type="EMBL" id="CAJRST010036567">
    <property type="protein sequence ID" value="CAG5988040.1"/>
    <property type="molecule type" value="Genomic_DNA"/>
</dbReference>
<reference evidence="12" key="1">
    <citation type="submission" date="2021-05" db="EMBL/GenBank/DDBJ databases">
        <authorList>
            <person name="Tigano A."/>
        </authorList>
    </citation>
    <scope>NUCLEOTIDE SEQUENCE</scope>
</reference>
<dbReference type="PROSITE" id="PS51234">
    <property type="entry name" value="TSP3"/>
    <property type="match status" value="3"/>
</dbReference>
<keyword evidence="5 8" id="KW-0106">Calcium</keyword>
<feature type="domain" description="EGF-like" evidence="11">
    <location>
        <begin position="244"/>
        <end position="286"/>
    </location>
</feature>
<feature type="chain" id="PRO_5035748771" evidence="10">
    <location>
        <begin position="21"/>
        <end position="762"/>
    </location>
</feature>
<organism evidence="12 13">
    <name type="scientific">Menidia menidia</name>
    <name type="common">Atlantic silverside</name>
    <dbReference type="NCBI Taxonomy" id="238744"/>
    <lineage>
        <taxon>Eukaryota</taxon>
        <taxon>Metazoa</taxon>
        <taxon>Chordata</taxon>
        <taxon>Craniata</taxon>
        <taxon>Vertebrata</taxon>
        <taxon>Euteleostomi</taxon>
        <taxon>Actinopterygii</taxon>
        <taxon>Neopterygii</taxon>
        <taxon>Teleostei</taxon>
        <taxon>Neoteleostei</taxon>
        <taxon>Acanthomorphata</taxon>
        <taxon>Ovalentaria</taxon>
        <taxon>Atherinomorphae</taxon>
        <taxon>Atheriniformes</taxon>
        <taxon>Atherinopsidae</taxon>
        <taxon>Menidiinae</taxon>
        <taxon>Menidia</taxon>
    </lineage>
</organism>
<dbReference type="GO" id="GO:0005509">
    <property type="term" value="F:calcium ion binding"/>
    <property type="evidence" value="ECO:0007669"/>
    <property type="project" value="UniProtKB-UniRule"/>
</dbReference>
<feature type="domain" description="EGF-like" evidence="11">
    <location>
        <begin position="131"/>
        <end position="172"/>
    </location>
</feature>
<dbReference type="GO" id="GO:0007155">
    <property type="term" value="P:cell adhesion"/>
    <property type="evidence" value="ECO:0007669"/>
    <property type="project" value="InterPro"/>
</dbReference>
<dbReference type="SMART" id="SM00179">
    <property type="entry name" value="EGF_CA"/>
    <property type="match status" value="2"/>
</dbReference>
<comment type="similarity">
    <text evidence="1">Belongs to the thrombospondin family.</text>
</comment>
<dbReference type="SUPFAM" id="SSF103647">
    <property type="entry name" value="TSP type-3 repeat"/>
    <property type="match status" value="4"/>
</dbReference>
<evidence type="ECO:0000256" key="9">
    <source>
        <dbReference type="SAM" id="MobiDB-lite"/>
    </source>
</evidence>
<evidence type="ECO:0000256" key="10">
    <source>
        <dbReference type="SAM" id="SignalP"/>
    </source>
</evidence>
<protein>
    <submittedName>
        <fullName evidence="12">(Atlantic silverside) hypothetical protein</fullName>
    </submittedName>
</protein>
<dbReference type="FunFam" id="4.10.1080.10:FF:000001">
    <property type="entry name" value="Thrombospondin 3"/>
    <property type="match status" value="1"/>
</dbReference>
<evidence type="ECO:0000256" key="7">
    <source>
        <dbReference type="PROSITE-ProRule" id="PRU00076"/>
    </source>
</evidence>
<dbReference type="Gene3D" id="4.10.1080.10">
    <property type="entry name" value="TSP type-3 repeat"/>
    <property type="match status" value="3"/>
</dbReference>
<feature type="repeat" description="TSP type-3" evidence="8">
    <location>
        <begin position="478"/>
        <end position="513"/>
    </location>
</feature>
<keyword evidence="3 10" id="KW-0732">Signal</keyword>
<comment type="caution">
    <text evidence="7">Lacks conserved residue(s) required for the propagation of feature annotation.</text>
</comment>
<dbReference type="InterPro" id="IPR024665">
    <property type="entry name" value="TSP/COMP_CC"/>
</dbReference>
<dbReference type="FunFam" id="2.10.25.10:FF:000027">
    <property type="entry name" value="Thrombospondin 3"/>
    <property type="match status" value="1"/>
</dbReference>
<feature type="compositionally biased region" description="Polar residues" evidence="9">
    <location>
        <begin position="473"/>
        <end position="485"/>
    </location>
</feature>
<evidence type="ECO:0000256" key="3">
    <source>
        <dbReference type="ARBA" id="ARBA00022729"/>
    </source>
</evidence>
<keyword evidence="6 7" id="KW-1015">Disulfide bond</keyword>
<dbReference type="FunFam" id="4.10.1080.10:FF:000002">
    <property type="entry name" value="Thrombospondin 3"/>
    <property type="match status" value="2"/>
</dbReference>
<dbReference type="FunFam" id="2.10.25.10:FF:000170">
    <property type="entry name" value="thrombospondin-3 isoform X1"/>
    <property type="match status" value="1"/>
</dbReference>
<dbReference type="PROSITE" id="PS01187">
    <property type="entry name" value="EGF_CA"/>
    <property type="match status" value="1"/>
</dbReference>